<gene>
    <name evidence="2" type="ORF">GCM10011505_31710</name>
</gene>
<comment type="caution">
    <text evidence="2">The sequence shown here is derived from an EMBL/GenBank/DDBJ whole genome shotgun (WGS) entry which is preliminary data.</text>
</comment>
<dbReference type="Proteomes" id="UP000603352">
    <property type="component" value="Unassembled WGS sequence"/>
</dbReference>
<dbReference type="SUPFAM" id="SSF53795">
    <property type="entry name" value="PEP carboxykinase-like"/>
    <property type="match status" value="1"/>
</dbReference>
<dbReference type="RefSeq" id="WP_188579633.1">
    <property type="nucleotide sequence ID" value="NZ_BMDZ01000039.1"/>
</dbReference>
<keyword evidence="3" id="KW-1185">Reference proteome</keyword>
<protein>
    <submittedName>
        <fullName evidence="2">HPr kinase</fullName>
    </submittedName>
</protein>
<evidence type="ECO:0000256" key="1">
    <source>
        <dbReference type="SAM" id="MobiDB-lite"/>
    </source>
</evidence>
<dbReference type="Gene3D" id="3.40.50.300">
    <property type="entry name" value="P-loop containing nucleotide triphosphate hydrolases"/>
    <property type="match status" value="1"/>
</dbReference>
<keyword evidence="2" id="KW-0808">Transferase</keyword>
<accession>A0ABQ1INF9</accession>
<evidence type="ECO:0000313" key="3">
    <source>
        <dbReference type="Proteomes" id="UP000603352"/>
    </source>
</evidence>
<sequence>MTQDHLLFGWHIRSEIPLPEVPAWDGPAGHQPDVIIRVGPVPHALETAPDETAHDPAVTPPFRTVEVADGRVLIRLKDCGNVLVAGGCEIVVSPETDIDAVDIRTYLLGIIMGALCHQRGEIVLHAACLRIGDQAVAITGASGAGKSTLAASLVARGLGMLADDLTMLRIGEDGCCRAWPAYPRMRLWQDSADRRQIDTTALDLCIRDLTKFQVPIDDRFVRQPLPLAAVVHLDRCDDPADEGLFPLRGLGAAAEMRNAIYRPGIAVRLGLQRPMQVKATRLAALIPHHMRLTRFLDDLSAERAADRLLSSGTTGIPGAGGSSMAGAGR</sequence>
<proteinExistence type="predicted"/>
<name>A0ABQ1INF9_9PROT</name>
<organism evidence="2 3">
    <name type="scientific">Tistrella bauzanensis</name>
    <dbReference type="NCBI Taxonomy" id="657419"/>
    <lineage>
        <taxon>Bacteria</taxon>
        <taxon>Pseudomonadati</taxon>
        <taxon>Pseudomonadota</taxon>
        <taxon>Alphaproteobacteria</taxon>
        <taxon>Geminicoccales</taxon>
        <taxon>Geminicoccaceae</taxon>
        <taxon>Tistrella</taxon>
    </lineage>
</organism>
<dbReference type="InterPro" id="IPR027417">
    <property type="entry name" value="P-loop_NTPase"/>
</dbReference>
<evidence type="ECO:0000313" key="2">
    <source>
        <dbReference type="EMBL" id="GGB48325.1"/>
    </source>
</evidence>
<keyword evidence="2" id="KW-0418">Kinase</keyword>
<dbReference type="EMBL" id="BMDZ01000039">
    <property type="protein sequence ID" value="GGB48325.1"/>
    <property type="molecule type" value="Genomic_DNA"/>
</dbReference>
<dbReference type="GO" id="GO:0016301">
    <property type="term" value="F:kinase activity"/>
    <property type="evidence" value="ECO:0007669"/>
    <property type="project" value="UniProtKB-KW"/>
</dbReference>
<reference evidence="3" key="1">
    <citation type="journal article" date="2019" name="Int. J. Syst. Evol. Microbiol.">
        <title>The Global Catalogue of Microorganisms (GCM) 10K type strain sequencing project: providing services to taxonomists for standard genome sequencing and annotation.</title>
        <authorList>
            <consortium name="The Broad Institute Genomics Platform"/>
            <consortium name="The Broad Institute Genome Sequencing Center for Infectious Disease"/>
            <person name="Wu L."/>
            <person name="Ma J."/>
        </authorList>
    </citation>
    <scope>NUCLEOTIDE SEQUENCE [LARGE SCALE GENOMIC DNA]</scope>
    <source>
        <strain evidence="3">CGMCC 1.10188</strain>
    </source>
</reference>
<feature type="region of interest" description="Disordered" evidence="1">
    <location>
        <begin position="310"/>
        <end position="329"/>
    </location>
</feature>
<feature type="compositionally biased region" description="Gly residues" evidence="1">
    <location>
        <begin position="315"/>
        <end position="329"/>
    </location>
</feature>